<organism evidence="2 3">
    <name type="scientific">Paenibacillus soyae</name>
    <dbReference type="NCBI Taxonomy" id="2969249"/>
    <lineage>
        <taxon>Bacteria</taxon>
        <taxon>Bacillati</taxon>
        <taxon>Bacillota</taxon>
        <taxon>Bacilli</taxon>
        <taxon>Bacillales</taxon>
        <taxon>Paenibacillaceae</taxon>
        <taxon>Paenibacillus</taxon>
    </lineage>
</organism>
<dbReference type="AlphaFoldDB" id="A0A9X2MP88"/>
<dbReference type="Pfam" id="PF00903">
    <property type="entry name" value="Glyoxalase"/>
    <property type="match status" value="1"/>
</dbReference>
<feature type="domain" description="Glyoxalase/fosfomycin resistance/dioxygenase" evidence="1">
    <location>
        <begin position="14"/>
        <end position="115"/>
    </location>
</feature>
<reference evidence="2" key="1">
    <citation type="submission" date="2022-08" db="EMBL/GenBank/DDBJ databases">
        <title>The genomic sequence of strain Paenibacillus sp. SCIV0701.</title>
        <authorList>
            <person name="Zhao H."/>
        </authorList>
    </citation>
    <scope>NUCLEOTIDE SEQUENCE</scope>
    <source>
        <strain evidence="2">SCIV0701</strain>
    </source>
</reference>
<dbReference type="InterPro" id="IPR004360">
    <property type="entry name" value="Glyas_Fos-R_dOase_dom"/>
</dbReference>
<comment type="caution">
    <text evidence="2">The sequence shown here is derived from an EMBL/GenBank/DDBJ whole genome shotgun (WGS) entry which is preliminary data.</text>
</comment>
<dbReference type="RefSeq" id="WP_257444542.1">
    <property type="nucleotide sequence ID" value="NZ_JANIPJ010000004.1"/>
</dbReference>
<gene>
    <name evidence="2" type="ORF">NQZ67_08440</name>
</gene>
<dbReference type="Proteomes" id="UP001141950">
    <property type="component" value="Unassembled WGS sequence"/>
</dbReference>
<protein>
    <recommendedName>
        <fullName evidence="1">Glyoxalase/fosfomycin resistance/dioxygenase domain-containing protein</fullName>
    </recommendedName>
</protein>
<dbReference type="SUPFAM" id="SSF54593">
    <property type="entry name" value="Glyoxalase/Bleomycin resistance protein/Dihydroxybiphenyl dioxygenase"/>
    <property type="match status" value="1"/>
</dbReference>
<sequence length="117" mass="13813">MRALKLRPFVPSGEDYALAVRFYEDLGFEKRFVSDELTIFIIDELEFHLQNYSNQELQHNYMLELCVEDLDAWWRHIQDSGVIAKYGVRAKPPQLQPYGKRAIHLLDTAGVLWHFTE</sequence>
<dbReference type="InterPro" id="IPR029068">
    <property type="entry name" value="Glyas_Bleomycin-R_OHBP_Dase"/>
</dbReference>
<evidence type="ECO:0000313" key="2">
    <source>
        <dbReference type="EMBL" id="MCR2803910.1"/>
    </source>
</evidence>
<accession>A0A9X2MP88</accession>
<name>A0A9X2MP88_9BACL</name>
<keyword evidence="3" id="KW-1185">Reference proteome</keyword>
<proteinExistence type="predicted"/>
<evidence type="ECO:0000259" key="1">
    <source>
        <dbReference type="Pfam" id="PF00903"/>
    </source>
</evidence>
<dbReference type="EMBL" id="JANIPJ010000004">
    <property type="protein sequence ID" value="MCR2803910.1"/>
    <property type="molecule type" value="Genomic_DNA"/>
</dbReference>
<evidence type="ECO:0000313" key="3">
    <source>
        <dbReference type="Proteomes" id="UP001141950"/>
    </source>
</evidence>
<dbReference type="Gene3D" id="3.10.180.10">
    <property type="entry name" value="2,3-Dihydroxybiphenyl 1,2-Dioxygenase, domain 1"/>
    <property type="match status" value="1"/>
</dbReference>